<keyword evidence="1" id="KW-0472">Membrane</keyword>
<feature type="domain" description="Minor capsid protein P9 transmembrane helices" evidence="2">
    <location>
        <begin position="7"/>
        <end position="75"/>
    </location>
</feature>
<protein>
    <recommendedName>
        <fullName evidence="2">Minor capsid protein P9 transmembrane helices domain-containing protein</fullName>
    </recommendedName>
</protein>
<dbReference type="Pfam" id="PF19066">
    <property type="entry name" value="P9_TM"/>
    <property type="match status" value="1"/>
</dbReference>
<accession>A0A6C0HY51</accession>
<evidence type="ECO:0000256" key="1">
    <source>
        <dbReference type="SAM" id="Phobius"/>
    </source>
</evidence>
<reference evidence="3" key="1">
    <citation type="journal article" date="2020" name="Nature">
        <title>Giant virus diversity and host interactions through global metagenomics.</title>
        <authorList>
            <person name="Schulz F."/>
            <person name="Roux S."/>
            <person name="Paez-Espino D."/>
            <person name="Jungbluth S."/>
            <person name="Walsh D.A."/>
            <person name="Denef V.J."/>
            <person name="McMahon K.D."/>
            <person name="Konstantinidis K.T."/>
            <person name="Eloe-Fadrosh E.A."/>
            <person name="Kyrpides N.C."/>
            <person name="Woyke T."/>
        </authorList>
    </citation>
    <scope>NUCLEOTIDE SEQUENCE</scope>
    <source>
        <strain evidence="3">GVMAG-M-3300023184-178</strain>
    </source>
</reference>
<organism evidence="3">
    <name type="scientific">viral metagenome</name>
    <dbReference type="NCBI Taxonomy" id="1070528"/>
    <lineage>
        <taxon>unclassified sequences</taxon>
        <taxon>metagenomes</taxon>
        <taxon>organismal metagenomes</taxon>
    </lineage>
</organism>
<evidence type="ECO:0000313" key="3">
    <source>
        <dbReference type="EMBL" id="QHT85045.1"/>
    </source>
</evidence>
<dbReference type="EMBL" id="MN740030">
    <property type="protein sequence ID" value="QHT85045.1"/>
    <property type="molecule type" value="Genomic_DNA"/>
</dbReference>
<evidence type="ECO:0000259" key="2">
    <source>
        <dbReference type="Pfam" id="PF19066"/>
    </source>
</evidence>
<feature type="transmembrane region" description="Helical" evidence="1">
    <location>
        <begin position="42"/>
        <end position="74"/>
    </location>
</feature>
<sequence length="246" mass="28297">MTSSYIFWLNDPSILLNKEYIYQLWPTSKMSTEEKLNAISRLVILMTILGFIFTMSFKILIVGILTIIAILLLYKNRKQKLVKGMLTEGMTSMEKFNGYNSSLAVPNNQTIINPETLETFLKSEFQETSKKNPLGNVLLTQIMDEPDRLPAPPSFNTEVYEDINNKTKKMVQMLNPGIKNSSKQLYGDLWQNFTFDQQQWAYYSMPNTKVCSDQGAFSQFLYGNMPSAKEGDPFALLQDNQRYLLI</sequence>
<name>A0A6C0HY51_9ZZZZ</name>
<dbReference type="AlphaFoldDB" id="A0A6C0HY51"/>
<keyword evidence="1" id="KW-0812">Transmembrane</keyword>
<dbReference type="InterPro" id="IPR043915">
    <property type="entry name" value="P9_TM"/>
</dbReference>
<keyword evidence="1" id="KW-1133">Transmembrane helix</keyword>
<proteinExistence type="predicted"/>